<dbReference type="EMBL" id="JAEAOA010001012">
    <property type="protein sequence ID" value="KAK3599113.1"/>
    <property type="molecule type" value="Genomic_DNA"/>
</dbReference>
<dbReference type="Gene3D" id="1.25.40.20">
    <property type="entry name" value="Ankyrin repeat-containing domain"/>
    <property type="match status" value="1"/>
</dbReference>
<reference evidence="2" key="2">
    <citation type="journal article" date="2021" name="Genome Biol. Evol.">
        <title>Developing a high-quality reference genome for a parasitic bivalve with doubly uniparental inheritance (Bivalvia: Unionida).</title>
        <authorList>
            <person name="Smith C.H."/>
        </authorList>
    </citation>
    <scope>NUCLEOTIDE SEQUENCE</scope>
    <source>
        <strain evidence="2">CHS0354</strain>
        <tissue evidence="2">Mantle</tissue>
    </source>
</reference>
<dbReference type="InterPro" id="IPR036770">
    <property type="entry name" value="Ankyrin_rpt-contain_sf"/>
</dbReference>
<feature type="region of interest" description="Disordered" evidence="1">
    <location>
        <begin position="1"/>
        <end position="23"/>
    </location>
</feature>
<dbReference type="SUPFAM" id="SSF48403">
    <property type="entry name" value="Ankyrin repeat"/>
    <property type="match status" value="1"/>
</dbReference>
<evidence type="ECO:0000256" key="1">
    <source>
        <dbReference type="SAM" id="MobiDB-lite"/>
    </source>
</evidence>
<accession>A0AAE0W1Z0</accession>
<protein>
    <submittedName>
        <fullName evidence="2">Uncharacterized protein</fullName>
    </submittedName>
</protein>
<comment type="caution">
    <text evidence="2">The sequence shown here is derived from an EMBL/GenBank/DDBJ whole genome shotgun (WGS) entry which is preliminary data.</text>
</comment>
<evidence type="ECO:0000313" key="3">
    <source>
        <dbReference type="Proteomes" id="UP001195483"/>
    </source>
</evidence>
<gene>
    <name evidence="2" type="ORF">CHS0354_016371</name>
</gene>
<reference evidence="2" key="1">
    <citation type="journal article" date="2021" name="Genome Biol. Evol.">
        <title>A High-Quality Reference Genome for a Parasitic Bivalve with Doubly Uniparental Inheritance (Bivalvia: Unionida).</title>
        <authorList>
            <person name="Smith C.H."/>
        </authorList>
    </citation>
    <scope>NUCLEOTIDE SEQUENCE</scope>
    <source>
        <strain evidence="2">CHS0354</strain>
    </source>
</reference>
<organism evidence="2 3">
    <name type="scientific">Potamilus streckersoni</name>
    <dbReference type="NCBI Taxonomy" id="2493646"/>
    <lineage>
        <taxon>Eukaryota</taxon>
        <taxon>Metazoa</taxon>
        <taxon>Spiralia</taxon>
        <taxon>Lophotrochozoa</taxon>
        <taxon>Mollusca</taxon>
        <taxon>Bivalvia</taxon>
        <taxon>Autobranchia</taxon>
        <taxon>Heteroconchia</taxon>
        <taxon>Palaeoheterodonta</taxon>
        <taxon>Unionida</taxon>
        <taxon>Unionoidea</taxon>
        <taxon>Unionidae</taxon>
        <taxon>Ambleminae</taxon>
        <taxon>Lampsilini</taxon>
        <taxon>Potamilus</taxon>
    </lineage>
</organism>
<dbReference type="AlphaFoldDB" id="A0AAE0W1Z0"/>
<sequence length="626" mass="70979">MVDHVSSGKSVQNIKDTDNGDSECNDASKVLEKAYSNQHYTMSDKLTQGGVSLTIKNIPAMVDSVSFEKAIQNMKDNWDPMCDDASKALQKACRYRLYGVCDLLVQNGVSLTMNNLPDMVVSVSFEYIKKTIQNMKDTNIWDVKCHDASIALEKAYKYHKYDMCDLLVQEGVSLRMRNLPDLVCSQPLKTVKKIMQHLKETDNWDPKCADASEALENAYRHQKFDVCDLLAEEGVSLTMKTLLHMACSVPFHCIKKAIQTMKDTDNWDLNCEDASEELAKIYTLQKYDVCDLLIHKGVSIMMKNLLDVVYSAQLESVQKALQHLEYTDKWDPKCDDAAEAFVIAFRCKKYGVCDLLVEEGVELTMKNLTAITGASDVSYKVYDDYFELEDEDSLSVENPISVIDGVSLEYIKKTIQNVKDNGNWDPKCDDASKAFENAYELERYNVCDLLVQEGVSLTVNNLPRMVVSVSFENIKKAIQNMKDSDNWDPKCDDVSKALDSAYRYKIWDVYDLLFKEEVSLTMKNLSAITGAVSLSLNNRSSMVDSVSFEYITKTIHCLKDTKNWDPKSTDASEALENAFRHQRYDVCDLLVQEGVSLAMNNICNIVCSISIEYIRKAVHTMKENDN</sequence>
<proteinExistence type="predicted"/>
<name>A0AAE0W1Z0_9BIVA</name>
<reference evidence="2" key="3">
    <citation type="submission" date="2023-05" db="EMBL/GenBank/DDBJ databases">
        <authorList>
            <person name="Smith C.H."/>
        </authorList>
    </citation>
    <scope>NUCLEOTIDE SEQUENCE</scope>
    <source>
        <strain evidence="2">CHS0354</strain>
        <tissue evidence="2">Mantle</tissue>
    </source>
</reference>
<evidence type="ECO:0000313" key="2">
    <source>
        <dbReference type="EMBL" id="KAK3599113.1"/>
    </source>
</evidence>
<keyword evidence="3" id="KW-1185">Reference proteome</keyword>
<dbReference type="Proteomes" id="UP001195483">
    <property type="component" value="Unassembled WGS sequence"/>
</dbReference>